<dbReference type="InterPro" id="IPR006016">
    <property type="entry name" value="UspA"/>
</dbReference>
<dbReference type="AlphaFoldDB" id="A0AAP6BBT0"/>
<dbReference type="EMBL" id="JARAWC010000013">
    <property type="protein sequence ID" value="MDX2961857.1"/>
    <property type="molecule type" value="Genomic_DNA"/>
</dbReference>
<evidence type="ECO:0000256" key="1">
    <source>
        <dbReference type="ARBA" id="ARBA00008791"/>
    </source>
</evidence>
<protein>
    <submittedName>
        <fullName evidence="3">Universal stress protein</fullName>
    </submittedName>
</protein>
<comment type="similarity">
    <text evidence="1">Belongs to the universal stress protein A family.</text>
</comment>
<evidence type="ECO:0000259" key="2">
    <source>
        <dbReference type="Pfam" id="PF00582"/>
    </source>
</evidence>
<dbReference type="PANTHER" id="PTHR46268">
    <property type="entry name" value="STRESS RESPONSE PROTEIN NHAX"/>
    <property type="match status" value="1"/>
</dbReference>
<evidence type="ECO:0000313" key="3">
    <source>
        <dbReference type="EMBL" id="MDX2961857.1"/>
    </source>
</evidence>
<evidence type="ECO:0000313" key="4">
    <source>
        <dbReference type="EMBL" id="MDX3023396.1"/>
    </source>
</evidence>
<proteinExistence type="inferred from homology"/>
<dbReference type="GeneID" id="69813659"/>
<dbReference type="Proteomes" id="UP001282288">
    <property type="component" value="Unassembled WGS sequence"/>
</dbReference>
<organism evidence="3 6">
    <name type="scientific">Streptomyces acidiscabies</name>
    <dbReference type="NCBI Taxonomy" id="42234"/>
    <lineage>
        <taxon>Bacteria</taxon>
        <taxon>Bacillati</taxon>
        <taxon>Actinomycetota</taxon>
        <taxon>Actinomycetes</taxon>
        <taxon>Kitasatosporales</taxon>
        <taxon>Streptomycetaceae</taxon>
        <taxon>Streptomyces</taxon>
    </lineage>
</organism>
<feature type="domain" description="UspA" evidence="2">
    <location>
        <begin position="143"/>
        <end position="279"/>
    </location>
</feature>
<dbReference type="Gene3D" id="3.40.50.620">
    <property type="entry name" value="HUPs"/>
    <property type="match status" value="2"/>
</dbReference>
<dbReference type="PANTHER" id="PTHR46268:SF6">
    <property type="entry name" value="UNIVERSAL STRESS PROTEIN UP12"/>
    <property type="match status" value="1"/>
</dbReference>
<dbReference type="Pfam" id="PF00582">
    <property type="entry name" value="Usp"/>
    <property type="match status" value="2"/>
</dbReference>
<keyword evidence="5" id="KW-1185">Reference proteome</keyword>
<name>A0AAP6BBT0_9ACTN</name>
<sequence length="281" mass="29922">MPRTVTVGLDGSPESLAAAEWAAALGLPLDLVQVWEPVPAPMAQAPLLGPETHQHWTDRIPREAAAGLRLSHPGIEVTTTQVTGHPADALIEAAKDTELLVLGSRGLGGTVGFLLGSVGLSVLAHVQHPVVFVKKDARISTGPVVLGLDTDHPDATLITFAFETAARRAAPLRVVHAWNPPPYIAYGTPADPALHEALLQGEAERLAETLRPWRREHPGVEVTEQVRFGNPAVRLVDAARDASLVVVGRRTRHNPFGIHIGHVTHAVLHHCAAPVAVVPHD</sequence>
<reference evidence="3 5" key="1">
    <citation type="journal article" date="2023" name="Microb. Genom.">
        <title>Mesoterricola silvestris gen. nov., sp. nov., Mesoterricola sediminis sp. nov., Geothrix oryzae sp. nov., Geothrix edaphica sp. nov., Geothrix rubra sp. nov., and Geothrix limicola sp. nov., six novel members of Acidobacteriota isolated from soils.</title>
        <authorList>
            <person name="Weisberg A.J."/>
            <person name="Pearce E."/>
            <person name="Kramer C.G."/>
            <person name="Chang J.H."/>
            <person name="Clarke C.R."/>
        </authorList>
    </citation>
    <scope>NUCLEOTIDE SEQUENCE</scope>
    <source>
        <strain evidence="4 5">NB05-1H</strain>
        <strain evidence="3">NRRL_B-16521</strain>
    </source>
</reference>
<dbReference type="InterPro" id="IPR006015">
    <property type="entry name" value="Universal_stress_UspA"/>
</dbReference>
<evidence type="ECO:0000313" key="5">
    <source>
        <dbReference type="Proteomes" id="UP001272987"/>
    </source>
</evidence>
<accession>A0AAP6BBT0</accession>
<comment type="caution">
    <text evidence="3">The sequence shown here is derived from an EMBL/GenBank/DDBJ whole genome shotgun (WGS) entry which is preliminary data.</text>
</comment>
<evidence type="ECO:0000313" key="6">
    <source>
        <dbReference type="Proteomes" id="UP001282288"/>
    </source>
</evidence>
<dbReference type="InterPro" id="IPR014729">
    <property type="entry name" value="Rossmann-like_a/b/a_fold"/>
</dbReference>
<feature type="domain" description="UspA" evidence="2">
    <location>
        <begin position="1"/>
        <end position="134"/>
    </location>
</feature>
<dbReference type="PRINTS" id="PR01438">
    <property type="entry name" value="UNVRSLSTRESS"/>
</dbReference>
<dbReference type="Proteomes" id="UP001272987">
    <property type="component" value="Unassembled WGS sequence"/>
</dbReference>
<dbReference type="EMBL" id="JARAWP010000027">
    <property type="protein sequence ID" value="MDX3023396.1"/>
    <property type="molecule type" value="Genomic_DNA"/>
</dbReference>
<dbReference type="RefSeq" id="WP_010359464.1">
    <property type="nucleotide sequence ID" value="NZ_BCMK01000001.1"/>
</dbReference>
<gene>
    <name evidence="3" type="ORF">PV399_19380</name>
    <name evidence="4" type="ORF">PV666_36780</name>
</gene>
<dbReference type="SUPFAM" id="SSF52402">
    <property type="entry name" value="Adenine nucleotide alpha hydrolases-like"/>
    <property type="match status" value="2"/>
</dbReference>